<protein>
    <recommendedName>
        <fullName evidence="2">Jacalin-type lectin domain-containing protein</fullName>
    </recommendedName>
</protein>
<evidence type="ECO:0000313" key="4">
    <source>
        <dbReference type="Proteomes" id="UP000002640"/>
    </source>
</evidence>
<organism evidence="3 4">
    <name type="scientific">Phytophthora sojae (strain P6497)</name>
    <name type="common">Soybean stem and root rot agent</name>
    <name type="synonym">Phytophthora megasperma f. sp. glycines</name>
    <dbReference type="NCBI Taxonomy" id="1094619"/>
    <lineage>
        <taxon>Eukaryota</taxon>
        <taxon>Sar</taxon>
        <taxon>Stramenopiles</taxon>
        <taxon>Oomycota</taxon>
        <taxon>Peronosporomycetes</taxon>
        <taxon>Peronosporales</taxon>
        <taxon>Peronosporaceae</taxon>
        <taxon>Phytophthora</taxon>
    </lineage>
</organism>
<gene>
    <name evidence="3" type="ORF">PHYSODRAFT_524035</name>
</gene>
<feature type="domain" description="Jacalin-type lectin" evidence="2">
    <location>
        <begin position="1"/>
        <end position="104"/>
    </location>
</feature>
<dbReference type="InterPro" id="IPR001229">
    <property type="entry name" value="Jacalin-like_lectin_dom"/>
</dbReference>
<name>G5A6N2_PHYSP</name>
<dbReference type="SUPFAM" id="SSF51101">
    <property type="entry name" value="Mannose-binding lectins"/>
    <property type="match status" value="1"/>
</dbReference>
<dbReference type="InParanoid" id="G5A6N2"/>
<dbReference type="Pfam" id="PF01419">
    <property type="entry name" value="Jacalin"/>
    <property type="match status" value="1"/>
</dbReference>
<accession>G5A6N2</accession>
<dbReference type="AlphaFoldDB" id="G5A6N2"/>
<evidence type="ECO:0000256" key="1">
    <source>
        <dbReference type="SAM" id="MobiDB-lite"/>
    </source>
</evidence>
<dbReference type="SMR" id="G5A6N2"/>
<proteinExistence type="predicted"/>
<keyword evidence="4" id="KW-1185">Reference proteome</keyword>
<dbReference type="Gene3D" id="2.100.10.30">
    <property type="entry name" value="Jacalin-like lectin domain"/>
    <property type="match status" value="1"/>
</dbReference>
<dbReference type="KEGG" id="psoj:PHYSODRAFT_524035"/>
<evidence type="ECO:0000313" key="3">
    <source>
        <dbReference type="EMBL" id="EGZ08987.1"/>
    </source>
</evidence>
<feature type="region of interest" description="Disordered" evidence="1">
    <location>
        <begin position="1"/>
        <end position="31"/>
    </location>
</feature>
<dbReference type="RefSeq" id="XP_009535620.1">
    <property type="nucleotide sequence ID" value="XM_009537325.1"/>
</dbReference>
<evidence type="ECO:0000259" key="2">
    <source>
        <dbReference type="Pfam" id="PF01419"/>
    </source>
</evidence>
<reference evidence="3 4" key="1">
    <citation type="journal article" date="2006" name="Science">
        <title>Phytophthora genome sequences uncover evolutionary origins and mechanisms of pathogenesis.</title>
        <authorList>
            <person name="Tyler B.M."/>
            <person name="Tripathy S."/>
            <person name="Zhang X."/>
            <person name="Dehal P."/>
            <person name="Jiang R.H."/>
            <person name="Aerts A."/>
            <person name="Arredondo F.D."/>
            <person name="Baxter L."/>
            <person name="Bensasson D."/>
            <person name="Beynon J.L."/>
            <person name="Chapman J."/>
            <person name="Damasceno C.M."/>
            <person name="Dorrance A.E."/>
            <person name="Dou D."/>
            <person name="Dickerman A.W."/>
            <person name="Dubchak I.L."/>
            <person name="Garbelotto M."/>
            <person name="Gijzen M."/>
            <person name="Gordon S.G."/>
            <person name="Govers F."/>
            <person name="Grunwald N.J."/>
            <person name="Huang W."/>
            <person name="Ivors K.L."/>
            <person name="Jones R.W."/>
            <person name="Kamoun S."/>
            <person name="Krampis K."/>
            <person name="Lamour K.H."/>
            <person name="Lee M.K."/>
            <person name="McDonald W.H."/>
            <person name="Medina M."/>
            <person name="Meijer H.J."/>
            <person name="Nordberg E.K."/>
            <person name="Maclean D.J."/>
            <person name="Ospina-Giraldo M.D."/>
            <person name="Morris P.F."/>
            <person name="Phuntumart V."/>
            <person name="Putnam N.H."/>
            <person name="Rash S."/>
            <person name="Rose J.K."/>
            <person name="Sakihama Y."/>
            <person name="Salamov A.A."/>
            <person name="Savidor A."/>
            <person name="Scheuring C.F."/>
            <person name="Smith B.M."/>
            <person name="Sobral B.W."/>
            <person name="Terry A."/>
            <person name="Torto-Alalibo T.A."/>
            <person name="Win J."/>
            <person name="Xu Z."/>
            <person name="Zhang H."/>
            <person name="Grigoriev I.V."/>
            <person name="Rokhsar D.S."/>
            <person name="Boore J.L."/>
        </authorList>
    </citation>
    <scope>NUCLEOTIDE SEQUENCE [LARGE SCALE GENOMIC DNA]</scope>
    <source>
        <strain evidence="3 4">P6497</strain>
    </source>
</reference>
<dbReference type="InterPro" id="IPR036404">
    <property type="entry name" value="Jacalin-like_lectin_dom_sf"/>
</dbReference>
<feature type="non-terminal residue" evidence="3">
    <location>
        <position position="1"/>
    </location>
</feature>
<dbReference type="Proteomes" id="UP000002640">
    <property type="component" value="Unassembled WGS sequence"/>
</dbReference>
<sequence length="109" mass="11595">VNGVEIDVTPPGGKRTSAYHGGNGGNPQTLTLKTGERIKCVEAHWGKYHGRTRIRFIKVTTTMDRWIQGGTSAPDAAGTDCAPDDYQLGGWHGSSGVELDQVGAVWTGN</sequence>
<dbReference type="EMBL" id="JH159160">
    <property type="protein sequence ID" value="EGZ08987.1"/>
    <property type="molecule type" value="Genomic_DNA"/>
</dbReference>
<dbReference type="GeneID" id="20660725"/>